<evidence type="ECO:0000313" key="1">
    <source>
        <dbReference type="EMBL" id="SPH17918.1"/>
    </source>
</evidence>
<evidence type="ECO:0008006" key="3">
    <source>
        <dbReference type="Google" id="ProtNLM"/>
    </source>
</evidence>
<reference evidence="1 2" key="1">
    <citation type="submission" date="2018-03" db="EMBL/GenBank/DDBJ databases">
        <authorList>
            <person name="Keele B.F."/>
        </authorList>
    </citation>
    <scope>NUCLEOTIDE SEQUENCE [LARGE SCALE GENOMIC DNA]</scope>
    <source>
        <strain evidence="1 2">CECT 8626</strain>
    </source>
</reference>
<protein>
    <recommendedName>
        <fullName evidence="3">AbiEi antitoxin C-terminal domain-containing protein</fullName>
    </recommendedName>
</protein>
<dbReference type="EMBL" id="OMOQ01000001">
    <property type="protein sequence ID" value="SPH17918.1"/>
    <property type="molecule type" value="Genomic_DNA"/>
</dbReference>
<name>A0A2R8B5J8_9RHOB</name>
<evidence type="ECO:0000313" key="2">
    <source>
        <dbReference type="Proteomes" id="UP000244924"/>
    </source>
</evidence>
<sequence>MRRVGAGAYVPVQLDLLEARQVVQDPWILVPTLFSPCYIGGRTAAEHWDLTEQIFRDVLVYTARAIPSRTVERQGAIFTLRHIKEELIFGTKTVWRGHTRVAVSDVHRTIIDMLADPTVGGGIQHVSECFANYLQRKDADPRALIEYALKNGNGAIFKRLGFLAERHEKGRYIAREAARHLTKGHAKLDPSLSCPRLVTRWRLRVPESWAQEKHD</sequence>
<gene>
    <name evidence="1" type="ORF">DEA8626_01446</name>
</gene>
<accession>A0A2R8B5J8</accession>
<organism evidence="1 2">
    <name type="scientific">Albidovulum aquaemixtae</name>
    <dbReference type="NCBI Taxonomy" id="1542388"/>
    <lineage>
        <taxon>Bacteria</taxon>
        <taxon>Pseudomonadati</taxon>
        <taxon>Pseudomonadota</taxon>
        <taxon>Alphaproteobacteria</taxon>
        <taxon>Rhodobacterales</taxon>
        <taxon>Paracoccaceae</taxon>
        <taxon>Albidovulum</taxon>
    </lineage>
</organism>
<proteinExistence type="predicted"/>
<dbReference type="AlphaFoldDB" id="A0A2R8B5J8"/>
<keyword evidence="2" id="KW-1185">Reference proteome</keyword>
<dbReference type="Proteomes" id="UP000244924">
    <property type="component" value="Unassembled WGS sequence"/>
</dbReference>